<proteinExistence type="predicted"/>
<keyword evidence="1" id="KW-0472">Membrane</keyword>
<sequence>MKELNIPLYKKDRFGYLKKLVLLIIIACLVARPNSLFGALVASILIVPIFLFWLGFSSWWFRKFSGSKLMGILFYFLIFLFIKFVYGCAIPFLNPYIEGFF</sequence>
<evidence type="ECO:0000313" key="2">
    <source>
        <dbReference type="EMBL" id="RAU19475.1"/>
    </source>
</evidence>
<comment type="caution">
    <text evidence="2">The sequence shown here is derived from an EMBL/GenBank/DDBJ whole genome shotgun (WGS) entry which is preliminary data.</text>
</comment>
<feature type="transmembrane region" description="Helical" evidence="1">
    <location>
        <begin position="16"/>
        <end position="33"/>
    </location>
</feature>
<keyword evidence="1" id="KW-1133">Transmembrane helix</keyword>
<reference evidence="2 3" key="1">
    <citation type="submission" date="2018-06" db="EMBL/GenBank/DDBJ databases">
        <title>Nitrincola tibetense sp. nov., isolated from Lake XuguoCo on Tibetan Plateau.</title>
        <authorList>
            <person name="Xing P."/>
        </authorList>
    </citation>
    <scope>NUCLEOTIDE SEQUENCE [LARGE SCALE GENOMIC DNA]</scope>
    <source>
        <strain evidence="3">xg18</strain>
    </source>
</reference>
<gene>
    <name evidence="2" type="ORF">DN062_04275</name>
</gene>
<feature type="transmembrane region" description="Helical" evidence="1">
    <location>
        <begin position="73"/>
        <end position="93"/>
    </location>
</feature>
<protein>
    <submittedName>
        <fullName evidence="2">Uncharacterized protein</fullName>
    </submittedName>
</protein>
<evidence type="ECO:0000313" key="3">
    <source>
        <dbReference type="Proteomes" id="UP000250744"/>
    </source>
</evidence>
<dbReference type="AlphaFoldDB" id="A0A364NRG4"/>
<name>A0A364NRG4_9GAMM</name>
<evidence type="ECO:0000256" key="1">
    <source>
        <dbReference type="SAM" id="Phobius"/>
    </source>
</evidence>
<dbReference type="EMBL" id="QKRX01000002">
    <property type="protein sequence ID" value="RAU19475.1"/>
    <property type="molecule type" value="Genomic_DNA"/>
</dbReference>
<feature type="transmembrane region" description="Helical" evidence="1">
    <location>
        <begin position="39"/>
        <end position="61"/>
    </location>
</feature>
<accession>A0A364NRG4</accession>
<organism evidence="2 3">
    <name type="scientific">Nitrincola tibetensis</name>
    <dbReference type="NCBI Taxonomy" id="2219697"/>
    <lineage>
        <taxon>Bacteria</taxon>
        <taxon>Pseudomonadati</taxon>
        <taxon>Pseudomonadota</taxon>
        <taxon>Gammaproteobacteria</taxon>
        <taxon>Oceanospirillales</taxon>
        <taxon>Oceanospirillaceae</taxon>
        <taxon>Nitrincola</taxon>
    </lineage>
</organism>
<dbReference type="Proteomes" id="UP000250744">
    <property type="component" value="Unassembled WGS sequence"/>
</dbReference>
<keyword evidence="3" id="KW-1185">Reference proteome</keyword>
<keyword evidence="1" id="KW-0812">Transmembrane</keyword>